<evidence type="ECO:0000256" key="5">
    <source>
        <dbReference type="ARBA" id="ARBA00022833"/>
    </source>
</evidence>
<dbReference type="PROSITE" id="PS52035">
    <property type="entry name" value="PEPTIDASE_M14"/>
    <property type="match status" value="1"/>
</dbReference>
<dbReference type="Proteomes" id="UP000315133">
    <property type="component" value="Unassembled WGS sequence"/>
</dbReference>
<dbReference type="Gene3D" id="3.40.630.10">
    <property type="entry name" value="Zn peptidases"/>
    <property type="match status" value="1"/>
</dbReference>
<keyword evidence="3" id="KW-0645">Protease</keyword>
<dbReference type="PANTHER" id="PTHR11705">
    <property type="entry name" value="PROTEASE FAMILY M14 CARBOXYPEPTIDASE A,B"/>
    <property type="match status" value="1"/>
</dbReference>
<evidence type="ECO:0000256" key="7">
    <source>
        <dbReference type="PROSITE-ProRule" id="PRU01379"/>
    </source>
</evidence>
<dbReference type="SUPFAM" id="SSF53187">
    <property type="entry name" value="Zn-dependent exopeptidases"/>
    <property type="match status" value="1"/>
</dbReference>
<evidence type="ECO:0000256" key="1">
    <source>
        <dbReference type="ARBA" id="ARBA00001947"/>
    </source>
</evidence>
<evidence type="ECO:0000256" key="4">
    <source>
        <dbReference type="ARBA" id="ARBA00022801"/>
    </source>
</evidence>
<comment type="cofactor">
    <cofactor evidence="1">
        <name>Zn(2+)</name>
        <dbReference type="ChEBI" id="CHEBI:29105"/>
    </cofactor>
</comment>
<evidence type="ECO:0000256" key="6">
    <source>
        <dbReference type="ARBA" id="ARBA00023049"/>
    </source>
</evidence>
<keyword evidence="10" id="KW-0121">Carboxypeptidase</keyword>
<comment type="caution">
    <text evidence="10">The sequence shown here is derived from an EMBL/GenBank/DDBJ whole genome shotgun (WGS) entry which is preliminary data.</text>
</comment>
<evidence type="ECO:0000313" key="11">
    <source>
        <dbReference type="Proteomes" id="UP000315133"/>
    </source>
</evidence>
<dbReference type="Pfam" id="PF00246">
    <property type="entry name" value="Peptidase_M14"/>
    <property type="match status" value="1"/>
</dbReference>
<dbReference type="EMBL" id="VFPU01000001">
    <property type="protein sequence ID" value="TQM95347.1"/>
    <property type="molecule type" value="Genomic_DNA"/>
</dbReference>
<sequence length="643" mass="69019">MFRSQRRDRSTLTRRRGFVVSASAAAALALATVVPLEAAKADTPQVSVETGVGMAHISWTAVDGAQRYEIERTLMNGSTPAGPGTIVGIWTPTRGGDNITQGPTVFADHGFVVGERYQWRVRPVIGGTPGDWSEPIVMSTPDHPGPSQYLTGHEMSDGVRYTTDAEEVELMTRIAADSPRVRLESLGTTYEGRPILAAVVGNPPGTPQQIAKNGSVLLAGNVHGTERSGREAGLTMLRRLAFSDEQWVTDLLSTTTVIIVPTQNPDGQANSQRSNISGQDLNRDHILLRHPEALGIAKVIRDYQPDIIVDAHENPGAGTDIQFLWPRSLAVESNLFTYNQMLVGRGSIYAKASEAGISPGQWGTHRVDNWETLLSNVSGLKNTVGLLVEVPWGATSAHPAEGVQGGPENLRRRTAAAYWAFETILDYHHENKATVKATKAGAAAYQSANTGPLYLDGAYPIPVSPPITDANTIMFQPYCGYRLSPEQYAARDGSDENATVSWKSAPVKDRLAAHGVVVENVGSGIVQVKLAQPLRGLIPFMLDPDLETSTVRPQGTPNIGMVDATRLDDRRSTVFVKGVSTGVPNRVGTDGCSVNDLIADEQAWPNKGQFVSHVNHVVNDLRGKGLLSNKEASAISKAVASGK</sequence>
<dbReference type="SUPFAM" id="SSF49265">
    <property type="entry name" value="Fibronectin type III"/>
    <property type="match status" value="1"/>
</dbReference>
<proteinExistence type="inferred from homology"/>
<dbReference type="InterPro" id="IPR000834">
    <property type="entry name" value="Peptidase_M14"/>
</dbReference>
<dbReference type="Gene3D" id="2.60.40.10">
    <property type="entry name" value="Immunoglobulins"/>
    <property type="match status" value="1"/>
</dbReference>
<organism evidence="10 11">
    <name type="scientific">Ornithinimicrobium humiphilum</name>
    <dbReference type="NCBI Taxonomy" id="125288"/>
    <lineage>
        <taxon>Bacteria</taxon>
        <taxon>Bacillati</taxon>
        <taxon>Actinomycetota</taxon>
        <taxon>Actinomycetes</taxon>
        <taxon>Micrococcales</taxon>
        <taxon>Ornithinimicrobiaceae</taxon>
        <taxon>Ornithinimicrobium</taxon>
    </lineage>
</organism>
<dbReference type="InterPro" id="IPR036116">
    <property type="entry name" value="FN3_sf"/>
</dbReference>
<dbReference type="PANTHER" id="PTHR11705:SF143">
    <property type="entry name" value="SLL0236 PROTEIN"/>
    <property type="match status" value="1"/>
</dbReference>
<evidence type="ECO:0000256" key="2">
    <source>
        <dbReference type="ARBA" id="ARBA00005988"/>
    </source>
</evidence>
<feature type="chain" id="PRO_5038646815" evidence="8">
    <location>
        <begin position="39"/>
        <end position="643"/>
    </location>
</feature>
<gene>
    <name evidence="10" type="ORF">FB476_0186</name>
</gene>
<evidence type="ECO:0000256" key="8">
    <source>
        <dbReference type="SAM" id="SignalP"/>
    </source>
</evidence>
<evidence type="ECO:0000313" key="10">
    <source>
        <dbReference type="EMBL" id="TQM95347.1"/>
    </source>
</evidence>
<dbReference type="GO" id="GO:0008270">
    <property type="term" value="F:zinc ion binding"/>
    <property type="evidence" value="ECO:0007669"/>
    <property type="project" value="InterPro"/>
</dbReference>
<feature type="signal peptide" evidence="8">
    <location>
        <begin position="1"/>
        <end position="38"/>
    </location>
</feature>
<keyword evidence="4" id="KW-0378">Hydrolase</keyword>
<dbReference type="InterPro" id="IPR013783">
    <property type="entry name" value="Ig-like_fold"/>
</dbReference>
<dbReference type="GO" id="GO:0005975">
    <property type="term" value="P:carbohydrate metabolic process"/>
    <property type="evidence" value="ECO:0007669"/>
    <property type="project" value="UniProtKB-ARBA"/>
</dbReference>
<dbReference type="GO" id="GO:0005615">
    <property type="term" value="C:extracellular space"/>
    <property type="evidence" value="ECO:0007669"/>
    <property type="project" value="TreeGrafter"/>
</dbReference>
<keyword evidence="5" id="KW-0862">Zinc</keyword>
<keyword evidence="8" id="KW-0732">Signal</keyword>
<evidence type="ECO:0000256" key="3">
    <source>
        <dbReference type="ARBA" id="ARBA00022670"/>
    </source>
</evidence>
<dbReference type="GO" id="GO:0004181">
    <property type="term" value="F:metallocarboxypeptidase activity"/>
    <property type="evidence" value="ECO:0007669"/>
    <property type="project" value="InterPro"/>
</dbReference>
<keyword evidence="6" id="KW-0482">Metalloprotease</keyword>
<keyword evidence="11" id="KW-1185">Reference proteome</keyword>
<evidence type="ECO:0000259" key="9">
    <source>
        <dbReference type="PROSITE" id="PS52035"/>
    </source>
</evidence>
<dbReference type="AlphaFoldDB" id="A0A543KJU3"/>
<accession>A0A543KJU3</accession>
<comment type="similarity">
    <text evidence="2 7">Belongs to the peptidase M14 family.</text>
</comment>
<comment type="caution">
    <text evidence="7">Lacks conserved residue(s) required for the propagation of feature annotation.</text>
</comment>
<dbReference type="PROSITE" id="PS51318">
    <property type="entry name" value="TAT"/>
    <property type="match status" value="1"/>
</dbReference>
<dbReference type="GO" id="GO:0006508">
    <property type="term" value="P:proteolysis"/>
    <property type="evidence" value="ECO:0007669"/>
    <property type="project" value="UniProtKB-KW"/>
</dbReference>
<dbReference type="InterPro" id="IPR006311">
    <property type="entry name" value="TAT_signal"/>
</dbReference>
<feature type="domain" description="Peptidase M14" evidence="9">
    <location>
        <begin position="160"/>
        <end position="428"/>
    </location>
</feature>
<name>A0A543KJU3_9MICO</name>
<dbReference type="SMART" id="SM00631">
    <property type="entry name" value="Zn_pept"/>
    <property type="match status" value="1"/>
</dbReference>
<protein>
    <submittedName>
        <fullName evidence="10">Zinc carboxypeptidase</fullName>
    </submittedName>
</protein>
<reference evidence="10 11" key="1">
    <citation type="submission" date="2019-06" db="EMBL/GenBank/DDBJ databases">
        <title>Sequencing the genomes of 1000 actinobacteria strains.</title>
        <authorList>
            <person name="Klenk H.-P."/>
        </authorList>
    </citation>
    <scope>NUCLEOTIDE SEQUENCE [LARGE SCALE GENOMIC DNA]</scope>
    <source>
        <strain evidence="10 11">DSM 12362</strain>
    </source>
</reference>